<dbReference type="HAMAP" id="MF_00984">
    <property type="entry name" value="SSB"/>
    <property type="match status" value="1"/>
</dbReference>
<dbReference type="EMBL" id="CP028014">
    <property type="protein sequence ID" value="QHV47684.2"/>
    <property type="molecule type" value="Genomic_DNA"/>
</dbReference>
<dbReference type="SUPFAM" id="SSF50249">
    <property type="entry name" value="Nucleic acid-binding proteins"/>
    <property type="match status" value="1"/>
</dbReference>
<dbReference type="CDD" id="cd04496">
    <property type="entry name" value="SSB_OBF"/>
    <property type="match status" value="1"/>
</dbReference>
<sequence>MNNFNGIGRLTKDADLKYTPNGVAVAKFTLAIKRNYKNDAGEYESDFINFVAWKKTAEAIANYTQKGLNLAVSGRLQSRTYDDTNGGKRFVVEVIVDTVTFIEKKKQPQPQ</sequence>
<dbReference type="RefSeq" id="WP_012552747.1">
    <property type="nucleotide sequence ID" value="NZ_CP028014.2"/>
</dbReference>
<dbReference type="GO" id="GO:0009295">
    <property type="term" value="C:nucleoid"/>
    <property type="evidence" value="ECO:0007669"/>
    <property type="project" value="TreeGrafter"/>
</dbReference>
<dbReference type="GO" id="GO:0006260">
    <property type="term" value="P:DNA replication"/>
    <property type="evidence" value="ECO:0007669"/>
    <property type="project" value="InterPro"/>
</dbReference>
<proteinExistence type="inferred from homology"/>
<comment type="subunit">
    <text evidence="2">Homotetramer.</text>
</comment>
<dbReference type="PROSITE" id="PS50935">
    <property type="entry name" value="SSB"/>
    <property type="match status" value="1"/>
</dbReference>
<dbReference type="PANTHER" id="PTHR10302:SF27">
    <property type="entry name" value="SINGLE-STRANDED DNA-BINDING PROTEIN"/>
    <property type="match status" value="1"/>
</dbReference>
<dbReference type="PANTHER" id="PTHR10302">
    <property type="entry name" value="SINGLE-STRANDED DNA-BINDING PROTEIN"/>
    <property type="match status" value="1"/>
</dbReference>
<dbReference type="AlphaFoldDB" id="A0AB73UTN5"/>
<keyword evidence="1 2" id="KW-0238">DNA-binding</keyword>
<dbReference type="PIRSF" id="PIRSF002070">
    <property type="entry name" value="SSB"/>
    <property type="match status" value="1"/>
</dbReference>
<dbReference type="Gene3D" id="2.40.50.140">
    <property type="entry name" value="Nucleic acid-binding proteins"/>
    <property type="match status" value="1"/>
</dbReference>
<protein>
    <recommendedName>
        <fullName evidence="2 3">Single-stranded DNA-binding protein</fullName>
        <shortName evidence="2">SSB</shortName>
    </recommendedName>
</protein>
<dbReference type="InterPro" id="IPR011344">
    <property type="entry name" value="ssDNA-bd"/>
</dbReference>
<dbReference type="Proteomes" id="UP000464780">
    <property type="component" value="Plasmid pSGAir0260_3"/>
</dbReference>
<reference evidence="4 5" key="1">
    <citation type="submission" date="2018-03" db="EMBL/GenBank/DDBJ databases">
        <title>The complete genome of bacterial strain SGAir0260.</title>
        <authorList>
            <person name="Schuster S.C."/>
        </authorList>
    </citation>
    <scope>NUCLEOTIDE SEQUENCE [LARGE SCALE GENOMIC DNA]</scope>
    <source>
        <strain evidence="4 5">SGAir0260</strain>
        <plasmid evidence="4 5">pSGAir0260_3</plasmid>
    </source>
</reference>
<dbReference type="Pfam" id="PF00436">
    <property type="entry name" value="SSB"/>
    <property type="match status" value="1"/>
</dbReference>
<name>A0AB73UTN5_BACCE</name>
<dbReference type="InterPro" id="IPR000424">
    <property type="entry name" value="Primosome_PriB/ssb"/>
</dbReference>
<dbReference type="NCBIfam" id="TIGR00621">
    <property type="entry name" value="ssb"/>
    <property type="match status" value="1"/>
</dbReference>
<evidence type="ECO:0000256" key="3">
    <source>
        <dbReference type="PIRNR" id="PIRNR002070"/>
    </source>
</evidence>
<dbReference type="GO" id="GO:0003697">
    <property type="term" value="F:single-stranded DNA binding"/>
    <property type="evidence" value="ECO:0007669"/>
    <property type="project" value="UniProtKB-UniRule"/>
</dbReference>
<accession>A0AB73UTN5</accession>
<dbReference type="InterPro" id="IPR012340">
    <property type="entry name" value="NA-bd_OB-fold"/>
</dbReference>
<evidence type="ECO:0000313" key="5">
    <source>
        <dbReference type="Proteomes" id="UP000464780"/>
    </source>
</evidence>
<geneLocation type="plasmid" evidence="4 5">
    <name>pSGAir0260_3</name>
</geneLocation>
<keyword evidence="4" id="KW-0614">Plasmid</keyword>
<evidence type="ECO:0000256" key="1">
    <source>
        <dbReference type="ARBA" id="ARBA00023125"/>
    </source>
</evidence>
<evidence type="ECO:0000256" key="2">
    <source>
        <dbReference type="HAMAP-Rule" id="MF_00984"/>
    </source>
</evidence>
<comment type="caution">
    <text evidence="2">Lacks conserved residue(s) required for the propagation of feature annotation.</text>
</comment>
<evidence type="ECO:0000313" key="4">
    <source>
        <dbReference type="EMBL" id="QHV47684.2"/>
    </source>
</evidence>
<organism evidence="4 5">
    <name type="scientific">Bacillus cereus</name>
    <dbReference type="NCBI Taxonomy" id="1396"/>
    <lineage>
        <taxon>Bacteria</taxon>
        <taxon>Bacillati</taxon>
        <taxon>Bacillota</taxon>
        <taxon>Bacilli</taxon>
        <taxon>Bacillales</taxon>
        <taxon>Bacillaceae</taxon>
        <taxon>Bacillus</taxon>
        <taxon>Bacillus cereus group</taxon>
    </lineage>
</organism>
<gene>
    <name evidence="4" type="primary">ssb</name>
    <name evidence="4" type="ORF">C1N66_32340</name>
</gene>